<protein>
    <recommendedName>
        <fullName evidence="3">HMA domain-containing protein</fullName>
    </recommendedName>
</protein>
<comment type="caution">
    <text evidence="1">The sequence shown here is derived from an EMBL/GenBank/DDBJ whole genome shotgun (WGS) entry which is preliminary data.</text>
</comment>
<dbReference type="AlphaFoldDB" id="A0A967E3V5"/>
<dbReference type="EMBL" id="VIKU02000001">
    <property type="protein sequence ID" value="NHF57737.1"/>
    <property type="molecule type" value="Genomic_DNA"/>
</dbReference>
<organism evidence="1 2">
    <name type="scientific">Pelagihabitans pacificus</name>
    <dbReference type="NCBI Taxonomy" id="2696054"/>
    <lineage>
        <taxon>Bacteria</taxon>
        <taxon>Pseudomonadati</taxon>
        <taxon>Bacteroidota</taxon>
        <taxon>Flavobacteriia</taxon>
        <taxon>Flavobacteriales</taxon>
        <taxon>Flavobacteriaceae</taxon>
        <taxon>Pelagihabitans</taxon>
    </lineage>
</organism>
<dbReference type="RefSeq" id="WP_152572271.1">
    <property type="nucleotide sequence ID" value="NZ_VIKU02000001.1"/>
</dbReference>
<reference evidence="1" key="1">
    <citation type="submission" date="2019-07" db="EMBL/GenBank/DDBJ databases">
        <authorList>
            <person name="De-Chao Zhang Q."/>
        </authorList>
    </citation>
    <scope>NUCLEOTIDE SEQUENCE</scope>
    <source>
        <strain evidence="1">TP-CH-4</strain>
    </source>
</reference>
<evidence type="ECO:0008006" key="3">
    <source>
        <dbReference type="Google" id="ProtNLM"/>
    </source>
</evidence>
<keyword evidence="2" id="KW-1185">Reference proteome</keyword>
<accession>A0A967E3V5</accession>
<evidence type="ECO:0000313" key="1">
    <source>
        <dbReference type="EMBL" id="NHF57737.1"/>
    </source>
</evidence>
<reference evidence="1" key="2">
    <citation type="submission" date="2020-03" db="EMBL/GenBank/DDBJ databases">
        <title>Flavobacteriaceae bacterium strain TP-CH-4, a member of the family Flavobacteriaceae isolated from a deep-sea seamount.</title>
        <authorList>
            <person name="Zhang D.-C."/>
        </authorList>
    </citation>
    <scope>NUCLEOTIDE SEQUENCE</scope>
    <source>
        <strain evidence="1">TP-CH-4</strain>
    </source>
</reference>
<dbReference type="Proteomes" id="UP000707206">
    <property type="component" value="Unassembled WGS sequence"/>
</dbReference>
<proteinExistence type="predicted"/>
<name>A0A967E3V5_9FLAO</name>
<gene>
    <name evidence="1" type="ORF">FK220_000185</name>
</gene>
<evidence type="ECO:0000313" key="2">
    <source>
        <dbReference type="Proteomes" id="UP000707206"/>
    </source>
</evidence>
<sequence>MRAIAEIEDLQTPECKNTIVRNLSRIMDIRILDIDLEQRTLSFVYDSIAAFEKAKKELWRIGHPISHCRYQGPDRKERTFEYNEQLLSL</sequence>